<protein>
    <recommendedName>
        <fullName evidence="1">Glycosyl transferase family 25 domain-containing protein</fullName>
    </recommendedName>
</protein>
<dbReference type="AlphaFoldDB" id="A0A6C0KKM0"/>
<sequence>MFSFTHKNSFCISLLHHTERWNKMLKRFEYFDLSVCRWPAAMYPDDIIDTFHPDLQKGQRGCAQSHILIWRHIVEHKLDYALILEDDACFDIHWKDKLNRFHLDSSQKNWHAIFLNASEPLHEIDKWAPALNQFLTGGYILSYTGATILLNTFQGCYHTSDWMTSRLQLLGNCYTYFPWLIIQEGADSTIGSGVEADHEKVVRCLEGIHYSLDHYK</sequence>
<accession>A0A6C0KKM0</accession>
<feature type="domain" description="Glycosyl transferase family 25" evidence="1">
    <location>
        <begin position="54"/>
        <end position="106"/>
    </location>
</feature>
<organism evidence="2">
    <name type="scientific">viral metagenome</name>
    <dbReference type="NCBI Taxonomy" id="1070528"/>
    <lineage>
        <taxon>unclassified sequences</taxon>
        <taxon>metagenomes</taxon>
        <taxon>organismal metagenomes</taxon>
    </lineage>
</organism>
<name>A0A6C0KKM0_9ZZZZ</name>
<dbReference type="InterPro" id="IPR002654">
    <property type="entry name" value="Glyco_trans_25"/>
</dbReference>
<proteinExistence type="predicted"/>
<reference evidence="2" key="1">
    <citation type="journal article" date="2020" name="Nature">
        <title>Giant virus diversity and host interactions through global metagenomics.</title>
        <authorList>
            <person name="Schulz F."/>
            <person name="Roux S."/>
            <person name="Paez-Espino D."/>
            <person name="Jungbluth S."/>
            <person name="Walsh D.A."/>
            <person name="Denef V.J."/>
            <person name="McMahon K.D."/>
            <person name="Konstantinidis K.T."/>
            <person name="Eloe-Fadrosh E.A."/>
            <person name="Kyrpides N.C."/>
            <person name="Woyke T."/>
        </authorList>
    </citation>
    <scope>NUCLEOTIDE SEQUENCE</scope>
    <source>
        <strain evidence="2">GVMAG-S-3300012000-53</strain>
    </source>
</reference>
<dbReference type="EMBL" id="MN740891">
    <property type="protein sequence ID" value="QHU16868.1"/>
    <property type="molecule type" value="Genomic_DNA"/>
</dbReference>
<evidence type="ECO:0000313" key="2">
    <source>
        <dbReference type="EMBL" id="QHU16868.1"/>
    </source>
</evidence>
<dbReference type="Pfam" id="PF01755">
    <property type="entry name" value="Glyco_transf_25"/>
    <property type="match status" value="1"/>
</dbReference>
<dbReference type="CDD" id="cd06532">
    <property type="entry name" value="Glyco_transf_25"/>
    <property type="match status" value="1"/>
</dbReference>
<evidence type="ECO:0000259" key="1">
    <source>
        <dbReference type="Pfam" id="PF01755"/>
    </source>
</evidence>